<sequence length="512" mass="56299">MKKKSAVTKFLMVQLLFWGVFSLILSSTPVSFQYLVRTSESINPKSSAVDFSNATIISDGFGDIYWNDGNSHNPAIAVDSSNTVHLVWQDHTNGPWGTDSEVMYASYTTATGWSNATIISDGFGGVYWNTDPSYNPAVAVDNSNTVHVVWEDGTDGPWGTDVEIMYVNYTIATGWSNATVISDGFNGVYWNTGASFHPEVAVDSTNTIHVVWYDFTDGSWGTDVEIMYVSYTPITGWSNATVISDGFGGIYWNTDSSYFPAIAIDSNNKVHVVWHDYTDGPWGTDIEIMYASYTTIWSNISIVSDGFGGVNWNTGSSYFPAIAIDSTNSVHVVWHDYTDGPWGTDVEIMYASYTTDWSNITVISDGHNGIYWNDGISTAPDIIVDDIDVLHVVWEDQTNGGWGIDIEIMYADFTIATGWSLPLVISDGFGGDYWNDGFSNTPRIATSTTKVHIVWEDGTNGKWGTDDEIMHSTIPIPAPAVGSTNGIPFGNFYLLFILVGIIGIVIYVKRKV</sequence>
<name>A0A0F9MNZ3_9ZZZZ</name>
<keyword evidence="1" id="KW-0472">Membrane</keyword>
<keyword evidence="1" id="KW-1133">Transmembrane helix</keyword>
<protein>
    <submittedName>
        <fullName evidence="2">Uncharacterized protein</fullName>
    </submittedName>
</protein>
<reference evidence="2" key="1">
    <citation type="journal article" date="2015" name="Nature">
        <title>Complex archaea that bridge the gap between prokaryotes and eukaryotes.</title>
        <authorList>
            <person name="Spang A."/>
            <person name="Saw J.H."/>
            <person name="Jorgensen S.L."/>
            <person name="Zaremba-Niedzwiedzka K."/>
            <person name="Martijn J."/>
            <person name="Lind A.E."/>
            <person name="van Eijk R."/>
            <person name="Schleper C."/>
            <person name="Guy L."/>
            <person name="Ettema T.J."/>
        </authorList>
    </citation>
    <scope>NUCLEOTIDE SEQUENCE</scope>
</reference>
<keyword evidence="1" id="KW-0812">Transmembrane</keyword>
<evidence type="ECO:0000313" key="2">
    <source>
        <dbReference type="EMBL" id="KKN07334.1"/>
    </source>
</evidence>
<evidence type="ECO:0000256" key="1">
    <source>
        <dbReference type="SAM" id="Phobius"/>
    </source>
</evidence>
<comment type="caution">
    <text evidence="2">The sequence shown here is derived from an EMBL/GenBank/DDBJ whole genome shotgun (WGS) entry which is preliminary data.</text>
</comment>
<dbReference type="EMBL" id="LAZR01004581">
    <property type="protein sequence ID" value="KKN07334.1"/>
    <property type="molecule type" value="Genomic_DNA"/>
</dbReference>
<dbReference type="AlphaFoldDB" id="A0A0F9MNZ3"/>
<gene>
    <name evidence="2" type="ORF">LCGC14_1068170</name>
</gene>
<accession>A0A0F9MNZ3</accession>
<organism evidence="2">
    <name type="scientific">marine sediment metagenome</name>
    <dbReference type="NCBI Taxonomy" id="412755"/>
    <lineage>
        <taxon>unclassified sequences</taxon>
        <taxon>metagenomes</taxon>
        <taxon>ecological metagenomes</taxon>
    </lineage>
</organism>
<proteinExistence type="predicted"/>
<feature type="transmembrane region" description="Helical" evidence="1">
    <location>
        <begin position="489"/>
        <end position="508"/>
    </location>
</feature>